<dbReference type="PANTHER" id="PTHR48081">
    <property type="entry name" value="AB HYDROLASE SUPERFAMILY PROTEIN C4A8.06C"/>
    <property type="match status" value="1"/>
</dbReference>
<dbReference type="RefSeq" id="WP_076203041.1">
    <property type="nucleotide sequence ID" value="NZ_CP019236.1"/>
</dbReference>
<keyword evidence="1" id="KW-0378">Hydrolase</keyword>
<dbReference type="InterPro" id="IPR050300">
    <property type="entry name" value="GDXG_lipolytic_enzyme"/>
</dbReference>
<dbReference type="InterPro" id="IPR013094">
    <property type="entry name" value="AB_hydrolase_3"/>
</dbReference>
<feature type="domain" description="Alpha/beta hydrolase fold-3" evidence="2">
    <location>
        <begin position="60"/>
        <end position="180"/>
    </location>
</feature>
<dbReference type="Pfam" id="PF07859">
    <property type="entry name" value="Abhydrolase_3"/>
    <property type="match status" value="1"/>
</dbReference>
<proteinExistence type="predicted"/>
<evidence type="ECO:0000259" key="2">
    <source>
        <dbReference type="Pfam" id="PF07859"/>
    </source>
</evidence>
<dbReference type="SUPFAM" id="SSF53474">
    <property type="entry name" value="alpha/beta-Hydrolases"/>
    <property type="match status" value="1"/>
</dbReference>
<organism evidence="3 4">
    <name type="scientific">Rhodoferax koreensis</name>
    <dbReference type="NCBI Taxonomy" id="1842727"/>
    <lineage>
        <taxon>Bacteria</taxon>
        <taxon>Pseudomonadati</taxon>
        <taxon>Pseudomonadota</taxon>
        <taxon>Betaproteobacteria</taxon>
        <taxon>Burkholderiales</taxon>
        <taxon>Comamonadaceae</taxon>
        <taxon>Rhodoferax</taxon>
    </lineage>
</organism>
<protein>
    <recommendedName>
        <fullName evidence="2">Alpha/beta hydrolase fold-3 domain-containing protein</fullName>
    </recommendedName>
</protein>
<dbReference type="GO" id="GO:0016787">
    <property type="term" value="F:hydrolase activity"/>
    <property type="evidence" value="ECO:0007669"/>
    <property type="project" value="UniProtKB-KW"/>
</dbReference>
<evidence type="ECO:0000256" key="1">
    <source>
        <dbReference type="ARBA" id="ARBA00022801"/>
    </source>
</evidence>
<dbReference type="InterPro" id="IPR029058">
    <property type="entry name" value="AB_hydrolase_fold"/>
</dbReference>
<keyword evidence="4" id="KW-1185">Reference proteome</keyword>
<gene>
    <name evidence="3" type="ORF">RD110_24560</name>
</gene>
<dbReference type="Proteomes" id="UP000186609">
    <property type="component" value="Chromosome"/>
</dbReference>
<dbReference type="OrthoDB" id="9771666at2"/>
<name>A0A1P8K1U4_9BURK</name>
<dbReference type="PANTHER" id="PTHR48081:SF33">
    <property type="entry name" value="KYNURENINE FORMAMIDASE"/>
    <property type="match status" value="1"/>
</dbReference>
<dbReference type="STRING" id="1842727.RD110_24560"/>
<accession>A0A1P8K1U4</accession>
<dbReference type="AlphaFoldDB" id="A0A1P8K1U4"/>
<reference evidence="3 4" key="1">
    <citation type="submission" date="2017-01" db="EMBL/GenBank/DDBJ databases">
        <authorList>
            <person name="Mah S.A."/>
            <person name="Swanson W.J."/>
            <person name="Moy G.W."/>
            <person name="Vacquier V.D."/>
        </authorList>
    </citation>
    <scope>NUCLEOTIDE SEQUENCE [LARGE SCALE GENOMIC DNA]</scope>
    <source>
        <strain evidence="3 4">DCY110</strain>
    </source>
</reference>
<dbReference type="KEGG" id="rhy:RD110_24560"/>
<dbReference type="Gene3D" id="3.40.50.1820">
    <property type="entry name" value="alpha/beta hydrolase"/>
    <property type="match status" value="1"/>
</dbReference>
<sequence>MLDQFQYVEGQGRPGFATLIPRFEALSAAAATNGRLDIRYGEAARECFDFFGADQPRATLVFFHAGYWQSRDKATFRFIAPAFTRHGVQVALVNYPLCPHVSIGHLVEAARRAVTAVRAHVASLGGGGLPLVAAGHSAGGHIAVELAFTRWASRQPPAPAIDAVVALSGIYDLAPLTRTTLNANLGLDAASALRHSPLWRVPLLAPPALFAVGASETPAFLSQTNAMHAAWLAAGHTSTQHVVADADHFTLLNALVDPDSSLQQAVVRLIDGLARPVTDPAGSAR</sequence>
<evidence type="ECO:0000313" key="4">
    <source>
        <dbReference type="Proteomes" id="UP000186609"/>
    </source>
</evidence>
<evidence type="ECO:0000313" key="3">
    <source>
        <dbReference type="EMBL" id="APW39984.1"/>
    </source>
</evidence>
<dbReference type="EMBL" id="CP019236">
    <property type="protein sequence ID" value="APW39984.1"/>
    <property type="molecule type" value="Genomic_DNA"/>
</dbReference>